<sequence>AIPRKFVADINSASQHYQEAEQWNNIDLTLKPCSLTNWRWEIQKN</sequence>
<reference evidence="1" key="1">
    <citation type="journal article" date="2014" name="Front. Microbiol.">
        <title>High frequency of phylogenetically diverse reductive dehalogenase-homologous genes in deep subseafloor sedimentary metagenomes.</title>
        <authorList>
            <person name="Kawai M."/>
            <person name="Futagami T."/>
            <person name="Toyoda A."/>
            <person name="Takaki Y."/>
            <person name="Nishi S."/>
            <person name="Hori S."/>
            <person name="Arai W."/>
            <person name="Tsubouchi T."/>
            <person name="Morono Y."/>
            <person name="Uchiyama I."/>
            <person name="Ito T."/>
            <person name="Fujiyama A."/>
            <person name="Inagaki F."/>
            <person name="Takami H."/>
        </authorList>
    </citation>
    <scope>NUCLEOTIDE SEQUENCE</scope>
    <source>
        <strain evidence="1">Expedition CK06-06</strain>
    </source>
</reference>
<accession>X1VYJ8</accession>
<organism evidence="1">
    <name type="scientific">marine sediment metagenome</name>
    <dbReference type="NCBI Taxonomy" id="412755"/>
    <lineage>
        <taxon>unclassified sequences</taxon>
        <taxon>metagenomes</taxon>
        <taxon>ecological metagenomes</taxon>
    </lineage>
</organism>
<comment type="caution">
    <text evidence="1">The sequence shown here is derived from an EMBL/GenBank/DDBJ whole genome shotgun (WGS) entry which is preliminary data.</text>
</comment>
<gene>
    <name evidence="1" type="ORF">S12H4_63340</name>
</gene>
<protein>
    <submittedName>
        <fullName evidence="1">Uncharacterized protein</fullName>
    </submittedName>
</protein>
<evidence type="ECO:0000313" key="1">
    <source>
        <dbReference type="EMBL" id="GAJ17350.1"/>
    </source>
</evidence>
<name>X1VYJ8_9ZZZZ</name>
<proteinExistence type="predicted"/>
<dbReference type="EMBL" id="BARW01043025">
    <property type="protein sequence ID" value="GAJ17350.1"/>
    <property type="molecule type" value="Genomic_DNA"/>
</dbReference>
<dbReference type="AlphaFoldDB" id="X1VYJ8"/>
<feature type="non-terminal residue" evidence="1">
    <location>
        <position position="1"/>
    </location>
</feature>
<feature type="non-terminal residue" evidence="1">
    <location>
        <position position="45"/>
    </location>
</feature>